<keyword evidence="9" id="KW-0234">DNA repair</keyword>
<keyword evidence="6" id="KW-0378">Hydrolase</keyword>
<feature type="compositionally biased region" description="Low complexity" evidence="13">
    <location>
        <begin position="495"/>
        <end position="512"/>
    </location>
</feature>
<feature type="compositionally biased region" description="Basic and acidic residues" evidence="13">
    <location>
        <begin position="668"/>
        <end position="678"/>
    </location>
</feature>
<comment type="caution">
    <text evidence="15">The sequence shown here is derived from an EMBL/GenBank/DDBJ whole genome shotgun (WGS) entry which is preliminary data.</text>
</comment>
<evidence type="ECO:0000256" key="11">
    <source>
        <dbReference type="ARBA" id="ARBA00039759"/>
    </source>
</evidence>
<dbReference type="Pfam" id="PF23023">
    <property type="entry name" value="Anti-Pycsar_Apyc1"/>
    <property type="match status" value="1"/>
</dbReference>
<accession>A0A8H4W360</accession>
<name>A0A8H4W360_9HELO</name>
<dbReference type="PANTHER" id="PTHR23240">
    <property type="entry name" value="DNA CROSS-LINK REPAIR PROTEIN PSO2/SNM1-RELATED"/>
    <property type="match status" value="1"/>
</dbReference>
<comment type="similarity">
    <text evidence="2">Belongs to the DNA repair metallo-beta-lactamase (DRMBL) family.</text>
</comment>
<dbReference type="GO" id="GO:0036297">
    <property type="term" value="P:interstrand cross-link repair"/>
    <property type="evidence" value="ECO:0007669"/>
    <property type="project" value="TreeGrafter"/>
</dbReference>
<dbReference type="GO" id="GO:0006303">
    <property type="term" value="P:double-strand break repair via nonhomologous end joining"/>
    <property type="evidence" value="ECO:0007669"/>
    <property type="project" value="TreeGrafter"/>
</dbReference>
<keyword evidence="4" id="KW-0255">Endonuclease</keyword>
<dbReference type="GO" id="GO:0035312">
    <property type="term" value="F:5'-3' DNA exonuclease activity"/>
    <property type="evidence" value="ECO:0007669"/>
    <property type="project" value="TreeGrafter"/>
</dbReference>
<dbReference type="OrthoDB" id="5561659at2759"/>
<feature type="region of interest" description="Disordered" evidence="13">
    <location>
        <begin position="642"/>
        <end position="729"/>
    </location>
</feature>
<dbReference type="PANTHER" id="PTHR23240:SF8">
    <property type="entry name" value="PROTEIN ARTEMIS"/>
    <property type="match status" value="1"/>
</dbReference>
<sequence>MSTFGGLMVEFPDIRVDFFRPIKDMQPPLACFLSHIHSDHLTGLETLKSPFVYCSAATRELLLRLERQVPRLNFALGILEARKQHYKHLTKLLKPIPLETPTLIELRPGQEIQVTLFNANHCTGAVMFLFESDDKAVLYTGDIRSEPWFVNNLTRNPFLIEYTTGLKNLDCIYLDTSNLEPITFPPKADGLKELLQKVSKYPDDTVFHFSAWTFGYEEVWMTLSRALKSPIHVDEYKIRLYQSLRGDANSNPSGPFLAHEGPVLTGYQCGNTPQVGCLTTNENARIHSCEKGMNCPAINENIVWIKPIITRTKNGGEIAEAGVGGGLWDLAQEPEDNPAILGQLIQLFVELDDSVVADIKSKLPQALRSSGRAALLEDMGFNLDDERMSREDLAKVMLISMSGKRLADAEDPGEQKSQTRDDALPRVITFPYSRHSSYAELCDLVRVFQPKDVYPCTVDEATWHEGKFGSATLLFSVLKFLNREMREAMLRRPISSTLSQQTQTTARTQSSQDRLTSSPVQRFSAIHKPRVKSLSIRRNSNGQLRAFDGEGREVPPPVEIRRASTPPRIISASSPSSASQGLRRKAIVDELMQGRAKRRCLQLDGSNSSPPPEEGLKEEQFPEVIEFGRTKGLGRAALFLPPGQKTADIGKPEPIRIGSSTESTRTSNPKDADKKPEVVRGGSSTESTRTLAHKNDIAQPEMIIDLTSSPEPSEHPDNTEDPGHANLGATAGEDLDIEAEPFNDSHTDTPGPEIDTDVEGEDNEMAGLVSRPGFSAFRNSSVPRVLSSWDETYDWDYHHEDIFYDNDEEVFRCRYCGHEIWSPWLGFCTGCEEGDSDGPYQEVLDPEAGYRPKFELISGVEEGFDLKNITGPYLDCNSSAYDTQDDKSDLQEEYEIDSFIDDSIIDDASQCSDEEDDASLSDGETDYKEKFKELEASHNALIGSHSRLVWEYDELKRDVLGSDYESRSGEDVSGDDVDDQYYENGVLLVDVAVPDPVITELVLSANEQSQASVLSPGRIQNRVEAFEAAKNNEWHTVSLESINGSNTGDEERQASIEL</sequence>
<feature type="region of interest" description="Disordered" evidence="13">
    <location>
        <begin position="598"/>
        <end position="620"/>
    </location>
</feature>
<evidence type="ECO:0000256" key="8">
    <source>
        <dbReference type="ARBA" id="ARBA00023172"/>
    </source>
</evidence>
<dbReference type="InterPro" id="IPR036866">
    <property type="entry name" value="RibonucZ/Hydroxyglut_hydro"/>
</dbReference>
<evidence type="ECO:0000256" key="13">
    <source>
        <dbReference type="SAM" id="MobiDB-lite"/>
    </source>
</evidence>
<organism evidence="15 16">
    <name type="scientific">Cudoniella acicularis</name>
    <dbReference type="NCBI Taxonomy" id="354080"/>
    <lineage>
        <taxon>Eukaryota</taxon>
        <taxon>Fungi</taxon>
        <taxon>Dikarya</taxon>
        <taxon>Ascomycota</taxon>
        <taxon>Pezizomycotina</taxon>
        <taxon>Leotiomycetes</taxon>
        <taxon>Helotiales</taxon>
        <taxon>Tricladiaceae</taxon>
        <taxon>Cudoniella</taxon>
    </lineage>
</organism>
<dbReference type="GO" id="GO:0006310">
    <property type="term" value="P:DNA recombination"/>
    <property type="evidence" value="ECO:0007669"/>
    <property type="project" value="UniProtKB-KW"/>
</dbReference>
<gene>
    <name evidence="15" type="ORF">G7Y89_g6124</name>
</gene>
<dbReference type="GO" id="GO:0000723">
    <property type="term" value="P:telomere maintenance"/>
    <property type="evidence" value="ECO:0007669"/>
    <property type="project" value="TreeGrafter"/>
</dbReference>
<keyword evidence="10" id="KW-0539">Nucleus</keyword>
<evidence type="ECO:0000256" key="9">
    <source>
        <dbReference type="ARBA" id="ARBA00023204"/>
    </source>
</evidence>
<dbReference type="SUPFAM" id="SSF56281">
    <property type="entry name" value="Metallo-hydrolase/oxidoreductase"/>
    <property type="match status" value="1"/>
</dbReference>
<evidence type="ECO:0000256" key="1">
    <source>
        <dbReference type="ARBA" id="ARBA00004123"/>
    </source>
</evidence>
<feature type="compositionally biased region" description="Polar residues" evidence="13">
    <location>
        <begin position="658"/>
        <end position="667"/>
    </location>
</feature>
<feature type="domain" description="DNA repair metallo-beta-lactamase" evidence="14">
    <location>
        <begin position="427"/>
        <end position="457"/>
    </location>
</feature>
<feature type="region of interest" description="Disordered" evidence="13">
    <location>
        <begin position="492"/>
        <end position="520"/>
    </location>
</feature>
<feature type="compositionally biased region" description="Basic and acidic residues" evidence="13">
    <location>
        <begin position="1049"/>
        <end position="1058"/>
    </location>
</feature>
<dbReference type="InterPro" id="IPR011084">
    <property type="entry name" value="DRMBL"/>
</dbReference>
<evidence type="ECO:0000256" key="3">
    <source>
        <dbReference type="ARBA" id="ARBA00022722"/>
    </source>
</evidence>
<reference evidence="15 16" key="1">
    <citation type="submission" date="2020-03" db="EMBL/GenBank/DDBJ databases">
        <title>Draft Genome Sequence of Cudoniella acicularis.</title>
        <authorList>
            <person name="Buettner E."/>
            <person name="Kellner H."/>
        </authorList>
    </citation>
    <scope>NUCLEOTIDE SEQUENCE [LARGE SCALE GENOMIC DNA]</scope>
    <source>
        <strain evidence="15 16">DSM 108380</strain>
    </source>
</reference>
<feature type="region of interest" description="Disordered" evidence="13">
    <location>
        <begin position="1039"/>
        <end position="1058"/>
    </location>
</feature>
<evidence type="ECO:0000256" key="2">
    <source>
        <dbReference type="ARBA" id="ARBA00010304"/>
    </source>
</evidence>
<dbReference type="Pfam" id="PF07522">
    <property type="entry name" value="DRMBL"/>
    <property type="match status" value="1"/>
</dbReference>
<evidence type="ECO:0000313" key="15">
    <source>
        <dbReference type="EMBL" id="KAF4632007.1"/>
    </source>
</evidence>
<keyword evidence="16" id="KW-1185">Reference proteome</keyword>
<dbReference type="Gene3D" id="3.60.15.10">
    <property type="entry name" value="Ribonuclease Z/Hydroxyacylglutathione hydrolase-like"/>
    <property type="match status" value="1"/>
</dbReference>
<feature type="region of interest" description="Disordered" evidence="13">
    <location>
        <begin position="740"/>
        <end position="759"/>
    </location>
</feature>
<evidence type="ECO:0000256" key="10">
    <source>
        <dbReference type="ARBA" id="ARBA00023242"/>
    </source>
</evidence>
<evidence type="ECO:0000313" key="16">
    <source>
        <dbReference type="Proteomes" id="UP000566819"/>
    </source>
</evidence>
<dbReference type="AlphaFoldDB" id="A0A8H4W360"/>
<keyword evidence="8" id="KW-0233">DNA recombination</keyword>
<comment type="subcellular location">
    <subcellularLocation>
        <location evidence="1">Nucleus</location>
    </subcellularLocation>
</comment>
<evidence type="ECO:0000256" key="12">
    <source>
        <dbReference type="ARBA" id="ARBA00042677"/>
    </source>
</evidence>
<evidence type="ECO:0000256" key="6">
    <source>
        <dbReference type="ARBA" id="ARBA00022801"/>
    </source>
</evidence>
<dbReference type="Proteomes" id="UP000566819">
    <property type="component" value="Unassembled WGS sequence"/>
</dbReference>
<dbReference type="GO" id="GO:0005634">
    <property type="term" value="C:nucleus"/>
    <property type="evidence" value="ECO:0007669"/>
    <property type="project" value="UniProtKB-SubCell"/>
</dbReference>
<keyword evidence="3" id="KW-0540">Nuclease</keyword>
<dbReference type="GO" id="GO:0004519">
    <property type="term" value="F:endonuclease activity"/>
    <property type="evidence" value="ECO:0007669"/>
    <property type="project" value="UniProtKB-KW"/>
</dbReference>
<evidence type="ECO:0000256" key="7">
    <source>
        <dbReference type="ARBA" id="ARBA00022839"/>
    </source>
</evidence>
<keyword evidence="5" id="KW-0227">DNA damage</keyword>
<evidence type="ECO:0000256" key="5">
    <source>
        <dbReference type="ARBA" id="ARBA00022763"/>
    </source>
</evidence>
<feature type="compositionally biased region" description="Basic and acidic residues" evidence="13">
    <location>
        <begin position="712"/>
        <end position="723"/>
    </location>
</feature>
<evidence type="ECO:0000259" key="14">
    <source>
        <dbReference type="Pfam" id="PF07522"/>
    </source>
</evidence>
<evidence type="ECO:0000256" key="4">
    <source>
        <dbReference type="ARBA" id="ARBA00022759"/>
    </source>
</evidence>
<keyword evidence="7" id="KW-0269">Exonuclease</keyword>
<dbReference type="EMBL" id="JAAMPI010000389">
    <property type="protein sequence ID" value="KAF4632007.1"/>
    <property type="molecule type" value="Genomic_DNA"/>
</dbReference>
<proteinExistence type="inferred from homology"/>
<dbReference type="GO" id="GO:0003684">
    <property type="term" value="F:damaged DNA binding"/>
    <property type="evidence" value="ECO:0007669"/>
    <property type="project" value="TreeGrafter"/>
</dbReference>
<protein>
    <recommendedName>
        <fullName evidence="11">Protein artemis</fullName>
    </recommendedName>
    <alternativeName>
        <fullName evidence="12">DNA cross-link repair 1C protein</fullName>
    </alternativeName>
</protein>